<comment type="caution">
    <text evidence="5">The sequence shown here is derived from an EMBL/GenBank/DDBJ whole genome shotgun (WGS) entry which is preliminary data.</text>
</comment>
<keyword evidence="3" id="KW-1133">Transmembrane helix</keyword>
<gene>
    <name evidence="5" type="ORF">IAB31_13460</name>
</gene>
<keyword evidence="1" id="KW-0175">Coiled coil</keyword>
<dbReference type="PANTHER" id="PTHR41259">
    <property type="entry name" value="DOUBLE-STRAND BREAK REPAIR RAD50 ATPASE, PUTATIVE-RELATED"/>
    <property type="match status" value="1"/>
</dbReference>
<reference evidence="5" key="2">
    <citation type="journal article" date="2021" name="PeerJ">
        <title>Extensive microbial diversity within the chicken gut microbiome revealed by metagenomics and culture.</title>
        <authorList>
            <person name="Gilroy R."/>
            <person name="Ravi A."/>
            <person name="Getino M."/>
            <person name="Pursley I."/>
            <person name="Horton D.L."/>
            <person name="Alikhan N.F."/>
            <person name="Baker D."/>
            <person name="Gharbi K."/>
            <person name="Hall N."/>
            <person name="Watson M."/>
            <person name="Adriaenssens E.M."/>
            <person name="Foster-Nyarko E."/>
            <person name="Jarju S."/>
            <person name="Secka A."/>
            <person name="Antonio M."/>
            <person name="Oren A."/>
            <person name="Chaudhuri R.R."/>
            <person name="La Ragione R."/>
            <person name="Hildebrand F."/>
            <person name="Pallen M.J."/>
        </authorList>
    </citation>
    <scope>NUCLEOTIDE SEQUENCE</scope>
    <source>
        <strain evidence="5">ChiSjej4B22-8148</strain>
    </source>
</reference>
<dbReference type="Proteomes" id="UP000886757">
    <property type="component" value="Unassembled WGS sequence"/>
</dbReference>
<dbReference type="SUPFAM" id="SSF52540">
    <property type="entry name" value="P-loop containing nucleoside triphosphate hydrolases"/>
    <property type="match status" value="1"/>
</dbReference>
<organism evidence="5 6">
    <name type="scientific">Candidatus Choladousia intestinavium</name>
    <dbReference type="NCBI Taxonomy" id="2840727"/>
    <lineage>
        <taxon>Bacteria</taxon>
        <taxon>Bacillati</taxon>
        <taxon>Bacillota</taxon>
        <taxon>Clostridia</taxon>
        <taxon>Lachnospirales</taxon>
        <taxon>Lachnospiraceae</taxon>
        <taxon>Lachnospiraceae incertae sedis</taxon>
        <taxon>Candidatus Choladousia</taxon>
    </lineage>
</organism>
<dbReference type="Pfam" id="PF13476">
    <property type="entry name" value="AAA_23"/>
    <property type="match status" value="1"/>
</dbReference>
<feature type="region of interest" description="Disordered" evidence="2">
    <location>
        <begin position="219"/>
        <end position="240"/>
    </location>
</feature>
<evidence type="ECO:0000256" key="3">
    <source>
        <dbReference type="SAM" id="Phobius"/>
    </source>
</evidence>
<proteinExistence type="predicted"/>
<dbReference type="GO" id="GO:0006302">
    <property type="term" value="P:double-strand break repair"/>
    <property type="evidence" value="ECO:0007669"/>
    <property type="project" value="InterPro"/>
</dbReference>
<protein>
    <submittedName>
        <fullName evidence="5">AAA family ATPase</fullName>
    </submittedName>
</protein>
<evidence type="ECO:0000256" key="1">
    <source>
        <dbReference type="SAM" id="Coils"/>
    </source>
</evidence>
<feature type="transmembrane region" description="Helical" evidence="3">
    <location>
        <begin position="269"/>
        <end position="287"/>
    </location>
</feature>
<evidence type="ECO:0000313" key="6">
    <source>
        <dbReference type="Proteomes" id="UP000886757"/>
    </source>
</evidence>
<feature type="coiled-coil region" evidence="1">
    <location>
        <begin position="166"/>
        <end position="218"/>
    </location>
</feature>
<dbReference type="InterPro" id="IPR038729">
    <property type="entry name" value="Rad50/SbcC_AAA"/>
</dbReference>
<dbReference type="Gene3D" id="3.40.50.300">
    <property type="entry name" value="P-loop containing nucleotide triphosphate hydrolases"/>
    <property type="match status" value="2"/>
</dbReference>
<dbReference type="PANTHER" id="PTHR41259:SF1">
    <property type="entry name" value="DOUBLE-STRAND BREAK REPAIR RAD50 ATPASE, PUTATIVE-RELATED"/>
    <property type="match status" value="1"/>
</dbReference>
<evidence type="ECO:0000256" key="2">
    <source>
        <dbReference type="SAM" id="MobiDB-lite"/>
    </source>
</evidence>
<evidence type="ECO:0000313" key="5">
    <source>
        <dbReference type="EMBL" id="HIR14917.1"/>
    </source>
</evidence>
<accession>A0A9D1AGF9</accession>
<dbReference type="GO" id="GO:0016887">
    <property type="term" value="F:ATP hydrolysis activity"/>
    <property type="evidence" value="ECO:0007669"/>
    <property type="project" value="InterPro"/>
</dbReference>
<keyword evidence="3" id="KW-0472">Membrane</keyword>
<reference evidence="5" key="1">
    <citation type="submission" date="2020-10" db="EMBL/GenBank/DDBJ databases">
        <authorList>
            <person name="Gilroy R."/>
        </authorList>
    </citation>
    <scope>NUCLEOTIDE SEQUENCE</scope>
    <source>
        <strain evidence="5">ChiSjej4B22-8148</strain>
    </source>
</reference>
<evidence type="ECO:0000259" key="4">
    <source>
        <dbReference type="Pfam" id="PF13476"/>
    </source>
</evidence>
<keyword evidence="3" id="KW-0812">Transmembrane</keyword>
<feature type="domain" description="Rad50/SbcC-type AAA" evidence="4">
    <location>
        <begin position="6"/>
        <end position="196"/>
    </location>
</feature>
<dbReference type="CDD" id="cd00267">
    <property type="entry name" value="ABC_ATPase"/>
    <property type="match status" value="1"/>
</dbReference>
<sequence length="487" mass="56045">MEILDITVKHYGKFENYRMNFRPGMNIISGGNESGKSTLHSFLRAMLFGLPRGRGRAARTDEYQLRQPWENPGYFAGEMRIREQGEIYRIQRDFSGNGQALTVVCETGEREEEAPQKFLEEMLGGMREAAFRNTVFVAQAGARTDEGLAEELRSFMVNYENSLDEHVDVTRALDSLRKRKKEFEQKKKREEELLDARIQKCQTEAEYIRREIGRLKQQVRPGIERREEEPEAPGISGGGKAGNAAKALLAAGGMVSFAGAVFLDSISVRIFLVLSGMVFFGFFYLAWRLLREKKEQETEEAAGGREAWKQERLCEEIRNREEAYQKRQNDLEALYQRYTGLDGLQTEIDALDLAIQRICELSMGIYERTGGTLNDRASSILSVLTRRKYQRITIDDTLEVRVHTKNRILRLWQLSYGTMQQIYFSLRVAAGELFAGDKKLPLILDEPFAMYDDARTREALEWLNGCGRQVILFTCQNREETILKQLR</sequence>
<dbReference type="EMBL" id="DVGK01000160">
    <property type="protein sequence ID" value="HIR14917.1"/>
    <property type="molecule type" value="Genomic_DNA"/>
</dbReference>
<dbReference type="InterPro" id="IPR027417">
    <property type="entry name" value="P-loop_NTPase"/>
</dbReference>
<name>A0A9D1AGF9_9FIRM</name>
<dbReference type="AlphaFoldDB" id="A0A9D1AGF9"/>